<dbReference type="GO" id="GO:0009252">
    <property type="term" value="P:peptidoglycan biosynthetic process"/>
    <property type="evidence" value="ECO:0007669"/>
    <property type="project" value="UniProtKB-KW"/>
</dbReference>
<dbReference type="Pfam" id="PF02875">
    <property type="entry name" value="Mur_ligase_C"/>
    <property type="match status" value="1"/>
</dbReference>
<dbReference type="InterPro" id="IPR036615">
    <property type="entry name" value="Mur_ligase_C_dom_sf"/>
</dbReference>
<keyword evidence="9 12" id="KW-0573">Peptidoglycan synthesis</keyword>
<dbReference type="SUPFAM" id="SSF53244">
    <property type="entry name" value="MurD-like peptide ligases, peptide-binding domain"/>
    <property type="match status" value="1"/>
</dbReference>
<evidence type="ECO:0000256" key="10">
    <source>
        <dbReference type="ARBA" id="ARBA00023306"/>
    </source>
</evidence>
<reference evidence="16" key="1">
    <citation type="journal article" date="2014" name="Int. J. Syst. Evol. Microbiol.">
        <title>Complete genome sequence of Corynebacterium casei LMG S-19264T (=DSM 44701T), isolated from a smear-ripened cheese.</title>
        <authorList>
            <consortium name="US DOE Joint Genome Institute (JGI-PGF)"/>
            <person name="Walter F."/>
            <person name="Albersmeier A."/>
            <person name="Kalinowski J."/>
            <person name="Ruckert C."/>
        </authorList>
    </citation>
    <scope>NUCLEOTIDE SEQUENCE</scope>
    <source>
        <strain evidence="16">CGMCC 1.12754</strain>
    </source>
</reference>
<dbReference type="Gene3D" id="3.90.190.20">
    <property type="entry name" value="Mur ligase, C-terminal domain"/>
    <property type="match status" value="1"/>
</dbReference>
<dbReference type="PANTHER" id="PTHR23135:SF4">
    <property type="entry name" value="UDP-N-ACETYLMURAMOYL-L-ALANYL-D-GLUTAMATE--2,6-DIAMINOPIMELATE LIGASE MURE HOMOLOG, CHLOROPLASTIC"/>
    <property type="match status" value="1"/>
</dbReference>
<dbReference type="GO" id="GO:0005524">
    <property type="term" value="F:ATP binding"/>
    <property type="evidence" value="ECO:0007669"/>
    <property type="project" value="UniProtKB-KW"/>
</dbReference>
<keyword evidence="11 12" id="KW-0961">Cell wall biogenesis/degradation</keyword>
<dbReference type="PANTHER" id="PTHR23135">
    <property type="entry name" value="MUR LIGASE FAMILY MEMBER"/>
    <property type="match status" value="1"/>
</dbReference>
<dbReference type="Gene3D" id="3.40.1190.10">
    <property type="entry name" value="Mur-like, catalytic domain"/>
    <property type="match status" value="1"/>
</dbReference>
<dbReference type="InterPro" id="IPR000713">
    <property type="entry name" value="Mur_ligase_N"/>
</dbReference>
<evidence type="ECO:0000256" key="7">
    <source>
        <dbReference type="ARBA" id="ARBA00022840"/>
    </source>
</evidence>
<dbReference type="Gene3D" id="3.40.1390.10">
    <property type="entry name" value="MurE/MurF, N-terminal domain"/>
    <property type="match status" value="1"/>
</dbReference>
<keyword evidence="7" id="KW-0067">ATP-binding</keyword>
<comment type="caution">
    <text evidence="16">The sequence shown here is derived from an EMBL/GenBank/DDBJ whole genome shotgun (WGS) entry which is preliminary data.</text>
</comment>
<evidence type="ECO:0000256" key="12">
    <source>
        <dbReference type="RuleBase" id="RU004135"/>
    </source>
</evidence>
<dbReference type="Pfam" id="PF01225">
    <property type="entry name" value="Mur_ligase"/>
    <property type="match status" value="1"/>
</dbReference>
<dbReference type="SUPFAM" id="SSF63418">
    <property type="entry name" value="MurE/MurF N-terminal domain"/>
    <property type="match status" value="1"/>
</dbReference>
<evidence type="ECO:0000256" key="8">
    <source>
        <dbReference type="ARBA" id="ARBA00022960"/>
    </source>
</evidence>
<gene>
    <name evidence="16" type="primary">murE</name>
    <name evidence="16" type="ORF">GCM10011398_00590</name>
</gene>
<dbReference type="GO" id="GO:0004326">
    <property type="term" value="F:tetrahydrofolylpolyglutamate synthase activity"/>
    <property type="evidence" value="ECO:0007669"/>
    <property type="project" value="InterPro"/>
</dbReference>
<dbReference type="InterPro" id="IPR013221">
    <property type="entry name" value="Mur_ligase_cen"/>
</dbReference>
<keyword evidence="10 12" id="KW-0131">Cell cycle</keyword>
<comment type="subcellular location">
    <subcellularLocation>
        <location evidence="12">Cytoplasm</location>
    </subcellularLocation>
</comment>
<feature type="domain" description="Mur ligase central" evidence="15">
    <location>
        <begin position="109"/>
        <end position="306"/>
    </location>
</feature>
<dbReference type="GO" id="GO:0051301">
    <property type="term" value="P:cell division"/>
    <property type="evidence" value="ECO:0007669"/>
    <property type="project" value="UniProtKB-KW"/>
</dbReference>
<dbReference type="InterPro" id="IPR004101">
    <property type="entry name" value="Mur_ligase_C"/>
</dbReference>
<accession>A0A917LVW7</accession>
<evidence type="ECO:0000259" key="13">
    <source>
        <dbReference type="Pfam" id="PF01225"/>
    </source>
</evidence>
<evidence type="ECO:0000256" key="4">
    <source>
        <dbReference type="ARBA" id="ARBA00022598"/>
    </source>
</evidence>
<keyword evidence="4 16" id="KW-0436">Ligase</keyword>
<comment type="similarity">
    <text evidence="2">Belongs to the MurCDEF family. MurE subfamily.</text>
</comment>
<dbReference type="SUPFAM" id="SSF53623">
    <property type="entry name" value="MurD-like peptide ligases, catalytic domain"/>
    <property type="match status" value="1"/>
</dbReference>
<dbReference type="NCBIfam" id="TIGR01085">
    <property type="entry name" value="murE"/>
    <property type="match status" value="1"/>
</dbReference>
<comment type="pathway">
    <text evidence="1 12">Cell wall biogenesis; peptidoglycan biosynthesis.</text>
</comment>
<keyword evidence="8 12" id="KW-0133">Cell shape</keyword>
<dbReference type="RefSeq" id="WP_188453357.1">
    <property type="nucleotide sequence ID" value="NZ_BMFR01000001.1"/>
</dbReference>
<dbReference type="NCBIfam" id="NF001126">
    <property type="entry name" value="PRK00139.1-4"/>
    <property type="match status" value="1"/>
</dbReference>
<evidence type="ECO:0000256" key="2">
    <source>
        <dbReference type="ARBA" id="ARBA00005898"/>
    </source>
</evidence>
<evidence type="ECO:0000256" key="5">
    <source>
        <dbReference type="ARBA" id="ARBA00022618"/>
    </source>
</evidence>
<dbReference type="InterPro" id="IPR018109">
    <property type="entry name" value="Folylpolyglutamate_synth_CS"/>
</dbReference>
<dbReference type="EMBL" id="BMFR01000001">
    <property type="protein sequence ID" value="GGG61200.1"/>
    <property type="molecule type" value="Genomic_DNA"/>
</dbReference>
<evidence type="ECO:0000313" key="17">
    <source>
        <dbReference type="Proteomes" id="UP000622860"/>
    </source>
</evidence>
<dbReference type="InterPro" id="IPR035911">
    <property type="entry name" value="MurE/MurF_N"/>
</dbReference>
<evidence type="ECO:0000313" key="16">
    <source>
        <dbReference type="EMBL" id="GGG61200.1"/>
    </source>
</evidence>
<proteinExistence type="inferred from homology"/>
<evidence type="ECO:0000259" key="14">
    <source>
        <dbReference type="Pfam" id="PF02875"/>
    </source>
</evidence>
<dbReference type="AlphaFoldDB" id="A0A917LVW7"/>
<name>A0A917LVW7_9BACI</name>
<dbReference type="GO" id="GO:0005737">
    <property type="term" value="C:cytoplasm"/>
    <property type="evidence" value="ECO:0007669"/>
    <property type="project" value="UniProtKB-SubCell"/>
</dbReference>
<protein>
    <submittedName>
        <fullName evidence="16">UDP-N-acetylmuramoyl-L-alanyl-D-glutamate--2, 6-diaminopimelate ligase</fullName>
    </submittedName>
</protein>
<feature type="domain" description="Mur ligase N-terminal catalytic" evidence="13">
    <location>
        <begin position="27"/>
        <end position="97"/>
    </location>
</feature>
<reference evidence="16" key="2">
    <citation type="submission" date="2020-09" db="EMBL/GenBank/DDBJ databases">
        <authorList>
            <person name="Sun Q."/>
            <person name="Zhou Y."/>
        </authorList>
    </citation>
    <scope>NUCLEOTIDE SEQUENCE</scope>
    <source>
        <strain evidence="16">CGMCC 1.12754</strain>
    </source>
</reference>
<evidence type="ECO:0000256" key="11">
    <source>
        <dbReference type="ARBA" id="ARBA00023316"/>
    </source>
</evidence>
<evidence type="ECO:0000256" key="9">
    <source>
        <dbReference type="ARBA" id="ARBA00022984"/>
    </source>
</evidence>
<dbReference type="Pfam" id="PF08245">
    <property type="entry name" value="Mur_ligase_M"/>
    <property type="match status" value="1"/>
</dbReference>
<organism evidence="16 17">
    <name type="scientific">Virgibacillus oceani</name>
    <dbReference type="NCBI Taxonomy" id="1479511"/>
    <lineage>
        <taxon>Bacteria</taxon>
        <taxon>Bacillati</taxon>
        <taxon>Bacillota</taxon>
        <taxon>Bacilli</taxon>
        <taxon>Bacillales</taxon>
        <taxon>Bacillaceae</taxon>
        <taxon>Virgibacillus</taxon>
    </lineage>
</organism>
<dbReference type="InterPro" id="IPR036565">
    <property type="entry name" value="Mur-like_cat_sf"/>
</dbReference>
<evidence type="ECO:0000256" key="6">
    <source>
        <dbReference type="ARBA" id="ARBA00022741"/>
    </source>
</evidence>
<evidence type="ECO:0000259" key="15">
    <source>
        <dbReference type="Pfam" id="PF08245"/>
    </source>
</evidence>
<keyword evidence="3" id="KW-0963">Cytoplasm</keyword>
<keyword evidence="6" id="KW-0547">Nucleotide-binding</keyword>
<dbReference type="GO" id="GO:0008360">
    <property type="term" value="P:regulation of cell shape"/>
    <property type="evidence" value="ECO:0007669"/>
    <property type="project" value="UniProtKB-KW"/>
</dbReference>
<sequence length="476" mass="52717">MRLHHLLNKLKIESGDMDNNRSIVVSGIADRSMDVKKGFVFVAISGFKTNGHKYINEAICNGASVIIGEGDIAGLPVPYIKVKNSRKALGVIASNFYSNPSKKKNVIGITGTNGKTTTSYMLKHILETSGLTCTIIGTNQNVINGEIVQSVNTTPSSLVLQRILSASKDDVVIMEVSSHGLMQSRVEGVEFDFCLFTNMSHDHLDYHNSMEEYFRVKTSLFEKLKDNGCAVINIDDFWGERLVKLLKGKVKNKLYTIGQSASSHLRIINIRNSGITVKVKNDLVRICPFIPGIHNLYNALMAVATANLLNIDEQGILASINEFKGVEGRFEVIGLDNGATAVVDYAHTPDAIFHCLRTAKQCGAKRLIHVFGFRGDRDSSKWQEMLSIASELSDQYILTLDDLNSVSHKKMVELIECFNNNYGNESGVIISDRTLAIKQAMEQSVPGDWIIITGKGHEIYQQNYHLKTVSDRDTIT</sequence>
<dbReference type="PROSITE" id="PS01011">
    <property type="entry name" value="FOLYLPOLYGLU_SYNT_1"/>
    <property type="match status" value="1"/>
</dbReference>
<feature type="domain" description="Mur ligase C-terminal" evidence="14">
    <location>
        <begin position="328"/>
        <end position="456"/>
    </location>
</feature>
<dbReference type="Proteomes" id="UP000622860">
    <property type="component" value="Unassembled WGS sequence"/>
</dbReference>
<evidence type="ECO:0000256" key="1">
    <source>
        <dbReference type="ARBA" id="ARBA00004752"/>
    </source>
</evidence>
<keyword evidence="5 12" id="KW-0132">Cell division</keyword>
<evidence type="ECO:0000256" key="3">
    <source>
        <dbReference type="ARBA" id="ARBA00022490"/>
    </source>
</evidence>
<dbReference type="InterPro" id="IPR005761">
    <property type="entry name" value="UDP-N-AcMur-Glu-dNH2Pim_ligase"/>
</dbReference>
<dbReference type="GO" id="GO:0071555">
    <property type="term" value="P:cell wall organization"/>
    <property type="evidence" value="ECO:0007669"/>
    <property type="project" value="UniProtKB-KW"/>
</dbReference>
<keyword evidence="17" id="KW-1185">Reference proteome</keyword>